<dbReference type="SUPFAM" id="SSF53335">
    <property type="entry name" value="S-adenosyl-L-methionine-dependent methyltransferases"/>
    <property type="match status" value="1"/>
</dbReference>
<name>C0ZE90_BREBN</name>
<dbReference type="Gene3D" id="3.40.50.150">
    <property type="entry name" value="Vaccinia Virus protein VP39"/>
    <property type="match status" value="1"/>
</dbReference>
<gene>
    <name evidence="2" type="ordered locus">BBR47_31220</name>
</gene>
<dbReference type="PANTHER" id="PTHR43460">
    <property type="entry name" value="METHYLTRANSFERASE"/>
    <property type="match status" value="1"/>
</dbReference>
<keyword evidence="3" id="KW-1185">Reference proteome</keyword>
<evidence type="ECO:0000259" key="1">
    <source>
        <dbReference type="Pfam" id="PF08241"/>
    </source>
</evidence>
<proteinExistence type="predicted"/>
<dbReference type="KEGG" id="bbe:BBR47_31220"/>
<dbReference type="HOGENOM" id="CLU_091968_1_0_9"/>
<dbReference type="Proteomes" id="UP000001877">
    <property type="component" value="Chromosome"/>
</dbReference>
<dbReference type="CDD" id="cd02440">
    <property type="entry name" value="AdoMet_MTases"/>
    <property type="match status" value="1"/>
</dbReference>
<dbReference type="InterPro" id="IPR052939">
    <property type="entry name" value="23S_rRNA_MeTrnsfrase_RlmA"/>
</dbReference>
<protein>
    <recommendedName>
        <fullName evidence="1">Methyltransferase type 11 domain-containing protein</fullName>
    </recommendedName>
</protein>
<feature type="domain" description="Methyltransferase type 11" evidence="1">
    <location>
        <begin position="57"/>
        <end position="143"/>
    </location>
</feature>
<dbReference type="EMBL" id="AP008955">
    <property type="protein sequence ID" value="BAH44099.1"/>
    <property type="molecule type" value="Genomic_DNA"/>
</dbReference>
<dbReference type="RefSeq" id="WP_015891414.1">
    <property type="nucleotide sequence ID" value="NC_012491.1"/>
</dbReference>
<dbReference type="AlphaFoldDB" id="C0ZE90"/>
<evidence type="ECO:0000313" key="3">
    <source>
        <dbReference type="Proteomes" id="UP000001877"/>
    </source>
</evidence>
<organism evidence="2 3">
    <name type="scientific">Brevibacillus brevis (strain 47 / JCM 6285 / NBRC 100599)</name>
    <dbReference type="NCBI Taxonomy" id="358681"/>
    <lineage>
        <taxon>Bacteria</taxon>
        <taxon>Bacillati</taxon>
        <taxon>Bacillota</taxon>
        <taxon>Bacilli</taxon>
        <taxon>Bacillales</taxon>
        <taxon>Paenibacillaceae</taxon>
        <taxon>Brevibacillus</taxon>
    </lineage>
</organism>
<dbReference type="eggNOG" id="COG0500">
    <property type="taxonomic scope" value="Bacteria"/>
</dbReference>
<dbReference type="InterPro" id="IPR013216">
    <property type="entry name" value="Methyltransf_11"/>
</dbReference>
<accession>C0ZE90</accession>
<dbReference type="Pfam" id="PF08241">
    <property type="entry name" value="Methyltransf_11"/>
    <property type="match status" value="1"/>
</dbReference>
<reference evidence="2 3" key="1">
    <citation type="submission" date="2005-03" db="EMBL/GenBank/DDBJ databases">
        <title>Brevibacillus brevis strain 47, complete genome.</title>
        <authorList>
            <person name="Hosoyama A."/>
            <person name="Yamada R."/>
            <person name="Hongo Y."/>
            <person name="Terui Y."/>
            <person name="Ankai A."/>
            <person name="Masuyama W."/>
            <person name="Sekiguchi M."/>
            <person name="Takeda T."/>
            <person name="Asano K."/>
            <person name="Ohji S."/>
            <person name="Ichikawa N."/>
            <person name="Narita S."/>
            <person name="Aoki N."/>
            <person name="Miura H."/>
            <person name="Matsushita S."/>
            <person name="Sekigawa T."/>
            <person name="Yamagata H."/>
            <person name="Yoshikawa H."/>
            <person name="Udaka S."/>
            <person name="Tanikawa S."/>
            <person name="Fujita N."/>
        </authorList>
    </citation>
    <scope>NUCLEOTIDE SEQUENCE [LARGE SCALE GENOMIC DNA]</scope>
    <source>
        <strain evidence="3">47 / JCM 6285 / NBRC 100599</strain>
    </source>
</reference>
<sequence>MWREDKQFERWMEQANQPFTGWDFSYLVETGRMNSDCLRWSYGSMAMPLMQDAKSMLDMGTGGGELLSMLRPWPKFVCATEGYRPNLSVAKERLEPLGVTVLSVEDDDRLPFETGQFDLVLNKHESYSPREVRRVLTVGGYFLTQQPGGTDCFEINERLGVPLNSAFAKWKLDAAIRGVREYHFEVEKQSEQFLRQRFYDVGPLIYYLKAIPWQIPDFEVDKYREELYSIHLHIEQQGYFEVTQHRFYLLAKALA</sequence>
<dbReference type="GO" id="GO:0008757">
    <property type="term" value="F:S-adenosylmethionine-dependent methyltransferase activity"/>
    <property type="evidence" value="ECO:0007669"/>
    <property type="project" value="InterPro"/>
</dbReference>
<evidence type="ECO:0000313" key="2">
    <source>
        <dbReference type="EMBL" id="BAH44099.1"/>
    </source>
</evidence>
<dbReference type="PANTHER" id="PTHR43460:SF1">
    <property type="entry name" value="METHYLTRANSFERASE TYPE 11 DOMAIN-CONTAINING PROTEIN"/>
    <property type="match status" value="1"/>
</dbReference>
<dbReference type="STRING" id="358681.BBR47_31220"/>
<dbReference type="InterPro" id="IPR029063">
    <property type="entry name" value="SAM-dependent_MTases_sf"/>
</dbReference>